<reference evidence="6" key="3">
    <citation type="submission" date="2025-09" db="UniProtKB">
        <authorList>
            <consortium name="Ensembl"/>
        </authorList>
    </citation>
    <scope>IDENTIFICATION</scope>
    <source>
        <strain evidence="6">Glennie</strain>
    </source>
</reference>
<evidence type="ECO:0000256" key="1">
    <source>
        <dbReference type="ARBA" id="ARBA00022729"/>
    </source>
</evidence>
<reference evidence="6" key="2">
    <citation type="submission" date="2025-08" db="UniProtKB">
        <authorList>
            <consortium name="Ensembl"/>
        </authorList>
    </citation>
    <scope>IDENTIFICATION</scope>
    <source>
        <strain evidence="6">Glennie</strain>
    </source>
</reference>
<evidence type="ECO:0000256" key="4">
    <source>
        <dbReference type="SAM" id="SignalP"/>
    </source>
</evidence>
<dbReference type="InterPro" id="IPR036179">
    <property type="entry name" value="Ig-like_dom_sf"/>
</dbReference>
<dbReference type="GO" id="GO:0002376">
    <property type="term" value="P:immune system process"/>
    <property type="evidence" value="ECO:0007669"/>
    <property type="project" value="UniProtKB-KW"/>
</dbReference>
<dbReference type="PANTHER" id="PTHR23268:SF13">
    <property type="entry name" value="IG-LIKE DOMAIN-CONTAINING PROTEIN"/>
    <property type="match status" value="1"/>
</dbReference>
<organism evidence="6 7">
    <name type="scientific">Ornithorhynchus anatinus</name>
    <name type="common">Duckbill platypus</name>
    <dbReference type="NCBI Taxonomy" id="9258"/>
    <lineage>
        <taxon>Eukaryota</taxon>
        <taxon>Metazoa</taxon>
        <taxon>Chordata</taxon>
        <taxon>Craniata</taxon>
        <taxon>Vertebrata</taxon>
        <taxon>Euteleostomi</taxon>
        <taxon>Mammalia</taxon>
        <taxon>Monotremata</taxon>
        <taxon>Ornithorhynchidae</taxon>
        <taxon>Ornithorhynchus</taxon>
    </lineage>
</organism>
<feature type="compositionally biased region" description="Basic and acidic residues" evidence="3">
    <location>
        <begin position="144"/>
        <end position="154"/>
    </location>
</feature>
<dbReference type="eggNOG" id="ENOG502SA48">
    <property type="taxonomic scope" value="Eukaryota"/>
</dbReference>
<dbReference type="Bgee" id="ENSOANG00000048626">
    <property type="expression patterns" value="Expressed in testis and 4 other cell types or tissues"/>
</dbReference>
<feature type="signal peptide" evidence="4">
    <location>
        <begin position="1"/>
        <end position="21"/>
    </location>
</feature>
<dbReference type="AlphaFoldDB" id="F6QI86"/>
<feature type="domain" description="Ig-like" evidence="5">
    <location>
        <begin position="18"/>
        <end position="109"/>
    </location>
</feature>
<keyword evidence="2" id="KW-0391">Immunity</keyword>
<evidence type="ECO:0000259" key="5">
    <source>
        <dbReference type="PROSITE" id="PS50835"/>
    </source>
</evidence>
<dbReference type="InterPro" id="IPR050413">
    <property type="entry name" value="TCR_beta_variable"/>
</dbReference>
<dbReference type="PANTHER" id="PTHR23268">
    <property type="entry name" value="T-CELL RECEPTOR BETA CHAIN"/>
    <property type="match status" value="1"/>
</dbReference>
<keyword evidence="1 4" id="KW-0732">Signal</keyword>
<proteinExistence type="predicted"/>
<evidence type="ECO:0000256" key="3">
    <source>
        <dbReference type="SAM" id="MobiDB-lite"/>
    </source>
</evidence>
<protein>
    <recommendedName>
        <fullName evidence="5">Ig-like domain-containing protein</fullName>
    </recommendedName>
</protein>
<dbReference type="InterPro" id="IPR013106">
    <property type="entry name" value="Ig_V-set"/>
</dbReference>
<dbReference type="InterPro" id="IPR013783">
    <property type="entry name" value="Ig-like_fold"/>
</dbReference>
<dbReference type="PROSITE" id="PS50835">
    <property type="entry name" value="IG_LIKE"/>
    <property type="match status" value="1"/>
</dbReference>
<reference evidence="6 7" key="1">
    <citation type="journal article" date="2008" name="Nature">
        <title>Genome analysis of the platypus reveals unique signatures of evolution.</title>
        <authorList>
            <person name="Warren W.C."/>
            <person name="Hillier L.W."/>
            <person name="Marshall Graves J.A."/>
            <person name="Birney E."/>
            <person name="Ponting C.P."/>
            <person name="Grutzner F."/>
            <person name="Belov K."/>
            <person name="Miller W."/>
            <person name="Clarke L."/>
            <person name="Chinwalla A.T."/>
            <person name="Yang S.P."/>
            <person name="Heger A."/>
            <person name="Locke D.P."/>
            <person name="Miethke P."/>
            <person name="Waters P.D."/>
            <person name="Veyrunes F."/>
            <person name="Fulton L."/>
            <person name="Fulton B."/>
            <person name="Graves T."/>
            <person name="Wallis J."/>
            <person name="Puente X.S."/>
            <person name="Lopez-Otin C."/>
            <person name="Ordonez G.R."/>
            <person name="Eichler E.E."/>
            <person name="Chen L."/>
            <person name="Cheng Z."/>
            <person name="Deakin J.E."/>
            <person name="Alsop A."/>
            <person name="Thompson K."/>
            <person name="Kirby P."/>
            <person name="Papenfuss A.T."/>
            <person name="Wakefield M.J."/>
            <person name="Olender T."/>
            <person name="Lancet D."/>
            <person name="Huttley G.A."/>
            <person name="Smit A.F."/>
            <person name="Pask A."/>
            <person name="Temple-Smith P."/>
            <person name="Batzer M.A."/>
            <person name="Walker J.A."/>
            <person name="Konkel M.K."/>
            <person name="Harris R.S."/>
            <person name="Whittington C.M."/>
            <person name="Wong E.S."/>
            <person name="Gemmell N.J."/>
            <person name="Buschiazzo E."/>
            <person name="Vargas Jentzsch I.M."/>
            <person name="Merkel A."/>
            <person name="Schmitz J."/>
            <person name="Zemann A."/>
            <person name="Churakov G."/>
            <person name="Kriegs J.O."/>
            <person name="Brosius J."/>
            <person name="Murchison E.P."/>
            <person name="Sachidanandam R."/>
            <person name="Smith C."/>
            <person name="Hannon G.J."/>
            <person name="Tsend-Ayush E."/>
            <person name="McMillan D."/>
            <person name="Attenborough R."/>
            <person name="Rens W."/>
            <person name="Ferguson-Smith M."/>
            <person name="Lefevre C.M."/>
            <person name="Sharp J.A."/>
            <person name="Nicholas K.R."/>
            <person name="Ray D.A."/>
            <person name="Kube M."/>
            <person name="Reinhardt R."/>
            <person name="Pringle T.H."/>
            <person name="Taylor J."/>
            <person name="Jones R.C."/>
            <person name="Nixon B."/>
            <person name="Dacheux J.L."/>
            <person name="Niwa H."/>
            <person name="Sekita Y."/>
            <person name="Huang X."/>
            <person name="Stark A."/>
            <person name="Kheradpour P."/>
            <person name="Kellis M."/>
            <person name="Flicek P."/>
            <person name="Chen Y."/>
            <person name="Webber C."/>
            <person name="Hardison R."/>
            <person name="Nelson J."/>
            <person name="Hallsworth-Pepin K."/>
            <person name="Delehaunty K."/>
            <person name="Markovic C."/>
            <person name="Minx P."/>
            <person name="Feng Y."/>
            <person name="Kremitzki C."/>
            <person name="Mitreva M."/>
            <person name="Glasscock J."/>
            <person name="Wylie T."/>
            <person name="Wohldmann P."/>
            <person name="Thiru P."/>
            <person name="Nhan M.N."/>
            <person name="Pohl C.S."/>
            <person name="Smith S.M."/>
            <person name="Hou S."/>
            <person name="Nefedov M."/>
            <person name="de Jong P.J."/>
            <person name="Renfree M.B."/>
            <person name="Mardis E.R."/>
            <person name="Wilson R.K."/>
        </authorList>
    </citation>
    <scope>NUCLEOTIDE SEQUENCE [LARGE SCALE GENOMIC DNA]</scope>
    <source>
        <strain evidence="6 7">Glennie</strain>
    </source>
</reference>
<dbReference type="STRING" id="9258.ENSOANP00000013034"/>
<dbReference type="Gene3D" id="2.60.40.10">
    <property type="entry name" value="Immunoglobulins"/>
    <property type="match status" value="1"/>
</dbReference>
<dbReference type="HOGENOM" id="CLU_077975_9_1_1"/>
<dbReference type="Ensembl" id="ENSOANT00000013036.2">
    <property type="protein sequence ID" value="ENSOANP00000013034.2"/>
    <property type="gene ID" value="ENSOANG00000048626.1"/>
</dbReference>
<dbReference type="SMART" id="SM00406">
    <property type="entry name" value="IGv"/>
    <property type="match status" value="1"/>
</dbReference>
<feature type="chain" id="PRO_5028444215" description="Ig-like domain-containing protein" evidence="4">
    <location>
        <begin position="22"/>
        <end position="154"/>
    </location>
</feature>
<name>F6QI86_ORNAN</name>
<dbReference type="Proteomes" id="UP000002279">
    <property type="component" value="Chromosome 2"/>
</dbReference>
<dbReference type="SUPFAM" id="SSF48726">
    <property type="entry name" value="Immunoglobulin"/>
    <property type="match status" value="1"/>
</dbReference>
<feature type="region of interest" description="Disordered" evidence="3">
    <location>
        <begin position="128"/>
        <end position="154"/>
    </location>
</feature>
<evidence type="ECO:0000256" key="2">
    <source>
        <dbReference type="ARBA" id="ARBA00022859"/>
    </source>
</evidence>
<sequence length="154" mass="17367">MGPGSVWLVAVCVLGAGPADAGITQTPRHLVTGRQQNVTLHCEQDQNHDAMYWYRQDPGQGPQTLFYFYYEKLQDNNTVPERFFPEQPKKSVRLTVRVLAPEDSAVYLCASSKDTALQGLALPVHKQTPLQSCQEQRPPPHFKGTQEHPPRWSL</sequence>
<keyword evidence="7" id="KW-1185">Reference proteome</keyword>
<dbReference type="InterPro" id="IPR007110">
    <property type="entry name" value="Ig-like_dom"/>
</dbReference>
<dbReference type="Pfam" id="PF07686">
    <property type="entry name" value="V-set"/>
    <property type="match status" value="1"/>
</dbReference>
<evidence type="ECO:0000313" key="6">
    <source>
        <dbReference type="Ensembl" id="ENSOANP00000013034.2"/>
    </source>
</evidence>
<accession>F6QI86</accession>
<dbReference type="GeneTree" id="ENSGT00940000162509"/>
<evidence type="ECO:0000313" key="7">
    <source>
        <dbReference type="Proteomes" id="UP000002279"/>
    </source>
</evidence>